<feature type="compositionally biased region" description="Polar residues" evidence="2">
    <location>
        <begin position="216"/>
        <end position="230"/>
    </location>
</feature>
<gene>
    <name evidence="4" type="ORF">PoB_005613800</name>
</gene>
<feature type="compositionally biased region" description="Basic and acidic residues" evidence="2">
    <location>
        <begin position="243"/>
        <end position="268"/>
    </location>
</feature>
<evidence type="ECO:0000313" key="5">
    <source>
        <dbReference type="Proteomes" id="UP000735302"/>
    </source>
</evidence>
<proteinExistence type="predicted"/>
<reference evidence="4 5" key="1">
    <citation type="journal article" date="2021" name="Elife">
        <title>Chloroplast acquisition without the gene transfer in kleptoplastic sea slugs, Plakobranchus ocellatus.</title>
        <authorList>
            <person name="Maeda T."/>
            <person name="Takahashi S."/>
            <person name="Yoshida T."/>
            <person name="Shimamura S."/>
            <person name="Takaki Y."/>
            <person name="Nagai Y."/>
            <person name="Toyoda A."/>
            <person name="Suzuki Y."/>
            <person name="Arimoto A."/>
            <person name="Ishii H."/>
            <person name="Satoh N."/>
            <person name="Nishiyama T."/>
            <person name="Hasebe M."/>
            <person name="Maruyama T."/>
            <person name="Minagawa J."/>
            <person name="Obokata J."/>
            <person name="Shigenobu S."/>
        </authorList>
    </citation>
    <scope>NUCLEOTIDE SEQUENCE [LARGE SCALE GENOMIC DNA]</scope>
</reference>
<comment type="caution">
    <text evidence="4">The sequence shown here is derived from an EMBL/GenBank/DDBJ whole genome shotgun (WGS) entry which is preliminary data.</text>
</comment>
<keyword evidence="5" id="KW-1185">Reference proteome</keyword>
<feature type="region of interest" description="Disordered" evidence="2">
    <location>
        <begin position="1"/>
        <end position="51"/>
    </location>
</feature>
<evidence type="ECO:0000256" key="1">
    <source>
        <dbReference type="SAM" id="Coils"/>
    </source>
</evidence>
<evidence type="ECO:0000256" key="2">
    <source>
        <dbReference type="SAM" id="MobiDB-lite"/>
    </source>
</evidence>
<sequence>MSGKEKKDQGSAVVDNQQEKTANDPVQNNGNAQETRNAEKNDAKSSDPEQPVIVMNAEFTSFLQLRNAIERYQKENSVQLIVKDSKLLKAESTRKIIPKVYHLVNEELMYHSITYICKCHGELKQKPGTRMKNVGQKRLNCPMYLRFKLSPDLQKLILFDLHESHNHGIDPTTFTMTPRQQVYQLSRMKRKRYRSEDDCISNGDVVGKQLSKEVNESSISAENGEPSSKSPRTDIDSNVAEAKSSDEDNMDKTADSAKDGESLQKELGRPMSPLDSDSSCSDSDEEEIRNNRHLLPFPIRLIGSAITSNPELIASTKELLEIQKSKLNLEKDKLLMETKLLALTNTKLELEVRQLQKTLLAESSQTQDTTIYLQAP</sequence>
<dbReference type="InterPro" id="IPR040854">
    <property type="entry name" value="ZSWIM9"/>
</dbReference>
<feature type="region of interest" description="Disordered" evidence="2">
    <location>
        <begin position="194"/>
        <end position="289"/>
    </location>
</feature>
<organism evidence="4 5">
    <name type="scientific">Plakobranchus ocellatus</name>
    <dbReference type="NCBI Taxonomy" id="259542"/>
    <lineage>
        <taxon>Eukaryota</taxon>
        <taxon>Metazoa</taxon>
        <taxon>Spiralia</taxon>
        <taxon>Lophotrochozoa</taxon>
        <taxon>Mollusca</taxon>
        <taxon>Gastropoda</taxon>
        <taxon>Heterobranchia</taxon>
        <taxon>Euthyneura</taxon>
        <taxon>Panpulmonata</taxon>
        <taxon>Sacoglossa</taxon>
        <taxon>Placobranchoidea</taxon>
        <taxon>Plakobranchidae</taxon>
        <taxon>Plakobranchus</taxon>
    </lineage>
</organism>
<dbReference type="AlphaFoldDB" id="A0AAV4CCN1"/>
<dbReference type="InterPro" id="IPR048325">
    <property type="entry name" value="ZSWIM3_N"/>
</dbReference>
<protein>
    <recommendedName>
        <fullName evidence="3">ZSWIM3 N-terminal domain-containing protein</fullName>
    </recommendedName>
</protein>
<feature type="compositionally biased region" description="Polar residues" evidence="2">
    <location>
        <begin position="23"/>
        <end position="35"/>
    </location>
</feature>
<dbReference type="Pfam" id="PF21599">
    <property type="entry name" value="ZSWIM3_N"/>
    <property type="match status" value="1"/>
</dbReference>
<evidence type="ECO:0000259" key="3">
    <source>
        <dbReference type="Pfam" id="PF21599"/>
    </source>
</evidence>
<name>A0AAV4CCN1_9GAST</name>
<dbReference type="PANTHER" id="PTHR47086">
    <property type="entry name" value="BTB DOMAIN-CONTAINING PROTEIN"/>
    <property type="match status" value="1"/>
</dbReference>
<feature type="compositionally biased region" description="Basic and acidic residues" evidence="2">
    <location>
        <begin position="36"/>
        <end position="47"/>
    </location>
</feature>
<dbReference type="EMBL" id="BLXT01006181">
    <property type="protein sequence ID" value="GFO29633.1"/>
    <property type="molecule type" value="Genomic_DNA"/>
</dbReference>
<feature type="domain" description="ZSWIM3 N-terminal" evidence="3">
    <location>
        <begin position="55"/>
        <end position="167"/>
    </location>
</feature>
<accession>A0AAV4CCN1</accession>
<feature type="coiled-coil region" evidence="1">
    <location>
        <begin position="317"/>
        <end position="365"/>
    </location>
</feature>
<dbReference type="PANTHER" id="PTHR47086:SF4">
    <property type="entry name" value="BTB DOMAIN-CONTAINING PROTEIN"/>
    <property type="match status" value="1"/>
</dbReference>
<keyword evidence="1" id="KW-0175">Coiled coil</keyword>
<evidence type="ECO:0000313" key="4">
    <source>
        <dbReference type="EMBL" id="GFO29633.1"/>
    </source>
</evidence>
<dbReference type="Proteomes" id="UP000735302">
    <property type="component" value="Unassembled WGS sequence"/>
</dbReference>